<dbReference type="STRING" id="449447.MAE_37300"/>
<accession>B0JNX2</accession>
<keyword evidence="2" id="KW-1185">Reference proteome</keyword>
<dbReference type="AlphaFoldDB" id="B0JNX2"/>
<reference evidence="1 2" key="1">
    <citation type="journal article" date="2007" name="DNA Res.">
        <title>Complete genomic structure of the bloom-forming toxic cyanobacterium Microcystis aeruginosa NIES-843.</title>
        <authorList>
            <person name="Kaneko T."/>
            <person name="Nakajima N."/>
            <person name="Okamoto S."/>
            <person name="Suzuki I."/>
            <person name="Tanabe Y."/>
            <person name="Tamaoki M."/>
            <person name="Nakamura Y."/>
            <person name="Kasai F."/>
            <person name="Watanabe A."/>
            <person name="Kawashima K."/>
            <person name="Kishida Y."/>
            <person name="Ono A."/>
            <person name="Shimizu Y."/>
            <person name="Takahashi C."/>
            <person name="Minami C."/>
            <person name="Fujishiro T."/>
            <person name="Kohara M."/>
            <person name="Katoh M."/>
            <person name="Nakazaki N."/>
            <person name="Nakayama S."/>
            <person name="Yamada M."/>
            <person name="Tabata S."/>
            <person name="Watanabe M.M."/>
        </authorList>
    </citation>
    <scope>NUCLEOTIDE SEQUENCE [LARGE SCALE GENOMIC DNA]</scope>
    <source>
        <strain evidence="2">NIES-843 / IAM M-247</strain>
    </source>
</reference>
<dbReference type="Proteomes" id="UP000001510">
    <property type="component" value="Chromosome"/>
</dbReference>
<protein>
    <submittedName>
        <fullName evidence="1">Uncharacterized protein</fullName>
    </submittedName>
</protein>
<dbReference type="EnsemblBacteria" id="BAG03552">
    <property type="protein sequence ID" value="BAG03552"/>
    <property type="gene ID" value="MAE_37300"/>
</dbReference>
<dbReference type="KEGG" id="mar:MAE_37300"/>
<evidence type="ECO:0000313" key="1">
    <source>
        <dbReference type="EMBL" id="BAG03552.1"/>
    </source>
</evidence>
<organism evidence="1 2">
    <name type="scientific">Microcystis aeruginosa (strain NIES-843 / IAM M-2473)</name>
    <dbReference type="NCBI Taxonomy" id="449447"/>
    <lineage>
        <taxon>Bacteria</taxon>
        <taxon>Bacillati</taxon>
        <taxon>Cyanobacteriota</taxon>
        <taxon>Cyanophyceae</taxon>
        <taxon>Oscillatoriophycideae</taxon>
        <taxon>Chroococcales</taxon>
        <taxon>Microcystaceae</taxon>
        <taxon>Microcystis</taxon>
    </lineage>
</organism>
<gene>
    <name evidence="1" type="ordered locus">MAE_37300</name>
</gene>
<dbReference type="PaxDb" id="449447-MAE_37300"/>
<proteinExistence type="predicted"/>
<sequence>MTFLNPQKSIMREVYCYPSKKQGISTVKLTPVKPCAQNPRLSTSVNFYQRPD</sequence>
<dbReference type="EMBL" id="AP009552">
    <property type="protein sequence ID" value="BAG03552.1"/>
    <property type="molecule type" value="Genomic_DNA"/>
</dbReference>
<name>B0JNX2_MICAN</name>
<evidence type="ECO:0000313" key="2">
    <source>
        <dbReference type="Proteomes" id="UP000001510"/>
    </source>
</evidence>
<dbReference type="HOGENOM" id="CLU_3081839_0_0_3"/>